<dbReference type="EMBL" id="JBHSBU010000001">
    <property type="protein sequence ID" value="MFC4160497.1"/>
    <property type="molecule type" value="Genomic_DNA"/>
</dbReference>
<name>A0ABV8MS30_9NEIS</name>
<evidence type="ECO:0000313" key="2">
    <source>
        <dbReference type="EMBL" id="MFC4160497.1"/>
    </source>
</evidence>
<dbReference type="RefSeq" id="WP_378165396.1">
    <property type="nucleotide sequence ID" value="NZ_JBHSBU010000001.1"/>
</dbReference>
<keyword evidence="1" id="KW-0732">Signal</keyword>
<feature type="signal peptide" evidence="1">
    <location>
        <begin position="1"/>
        <end position="24"/>
    </location>
</feature>
<comment type="caution">
    <text evidence="2">The sequence shown here is derived from an EMBL/GenBank/DDBJ whole genome shotgun (WGS) entry which is preliminary data.</text>
</comment>
<organism evidence="2 3">
    <name type="scientific">Chitinimonas lacunae</name>
    <dbReference type="NCBI Taxonomy" id="1963018"/>
    <lineage>
        <taxon>Bacteria</taxon>
        <taxon>Pseudomonadati</taxon>
        <taxon>Pseudomonadota</taxon>
        <taxon>Betaproteobacteria</taxon>
        <taxon>Neisseriales</taxon>
        <taxon>Chitinibacteraceae</taxon>
        <taxon>Chitinimonas</taxon>
    </lineage>
</organism>
<keyword evidence="3" id="KW-1185">Reference proteome</keyword>
<proteinExistence type="predicted"/>
<reference evidence="3" key="1">
    <citation type="journal article" date="2019" name="Int. J. Syst. Evol. Microbiol.">
        <title>The Global Catalogue of Microorganisms (GCM) 10K type strain sequencing project: providing services to taxonomists for standard genome sequencing and annotation.</title>
        <authorList>
            <consortium name="The Broad Institute Genomics Platform"/>
            <consortium name="The Broad Institute Genome Sequencing Center for Infectious Disease"/>
            <person name="Wu L."/>
            <person name="Ma J."/>
        </authorList>
    </citation>
    <scope>NUCLEOTIDE SEQUENCE [LARGE SCALE GENOMIC DNA]</scope>
    <source>
        <strain evidence="3">LMG 29894</strain>
    </source>
</reference>
<protein>
    <recommendedName>
        <fullName evidence="4">DUF3313 domain-containing protein</fullName>
    </recommendedName>
</protein>
<evidence type="ECO:0000256" key="1">
    <source>
        <dbReference type="SAM" id="SignalP"/>
    </source>
</evidence>
<sequence>MMFKKLALMAATAGMLLLSGCASIQQPVPVKPAFWQGKDQGVAIVVPTLPKAVAMKVGNQGLLDVAINSALANPLETHLNSLDLSEFNRVAQKINDGLAAKGFSQVTIVNGFDLSKLQEFKDQKPGTGFAKQDFRPLAASMNSGKAVVLKVMAAGTVRAYYGFIPLGAPSAKFMVEAQIVNLKDNSLEWYQNFDRTQPVADPWDQSPNFPNVTNAVYQNVDAVVNDIVRELTTKG</sequence>
<dbReference type="PROSITE" id="PS51257">
    <property type="entry name" value="PROKAR_LIPOPROTEIN"/>
    <property type="match status" value="1"/>
</dbReference>
<dbReference type="Proteomes" id="UP001595791">
    <property type="component" value="Unassembled WGS sequence"/>
</dbReference>
<evidence type="ECO:0000313" key="3">
    <source>
        <dbReference type="Proteomes" id="UP001595791"/>
    </source>
</evidence>
<feature type="chain" id="PRO_5047303345" description="DUF3313 domain-containing protein" evidence="1">
    <location>
        <begin position="25"/>
        <end position="235"/>
    </location>
</feature>
<accession>A0ABV8MS30</accession>
<evidence type="ECO:0008006" key="4">
    <source>
        <dbReference type="Google" id="ProtNLM"/>
    </source>
</evidence>
<gene>
    <name evidence="2" type="ORF">ACFOW7_14235</name>
</gene>